<dbReference type="GO" id="GO:0003951">
    <property type="term" value="F:NAD+ kinase activity"/>
    <property type="evidence" value="ECO:0007669"/>
    <property type="project" value="InterPro"/>
</dbReference>
<protein>
    <submittedName>
        <fullName evidence="2">NAD(+)/NADH kinase</fullName>
    </submittedName>
</protein>
<keyword evidence="2" id="KW-0418">Kinase</keyword>
<evidence type="ECO:0000313" key="2">
    <source>
        <dbReference type="EMBL" id="MCU4750776.1"/>
    </source>
</evidence>
<dbReference type="Gene3D" id="2.60.200.30">
    <property type="entry name" value="Probable inorganic polyphosphate/atp-NAD kinase, domain 2"/>
    <property type="match status" value="1"/>
</dbReference>
<dbReference type="EMBL" id="JAOPJZ010000001">
    <property type="protein sequence ID" value="MCU4750776.1"/>
    <property type="molecule type" value="Genomic_DNA"/>
</dbReference>
<dbReference type="SUPFAM" id="SSF111331">
    <property type="entry name" value="NAD kinase/diacylglycerol kinase-like"/>
    <property type="match status" value="1"/>
</dbReference>
<proteinExistence type="predicted"/>
<dbReference type="GO" id="GO:0019674">
    <property type="term" value="P:NAD+ metabolic process"/>
    <property type="evidence" value="ECO:0007669"/>
    <property type="project" value="InterPro"/>
</dbReference>
<evidence type="ECO:0000256" key="1">
    <source>
        <dbReference type="SAM" id="MobiDB-lite"/>
    </source>
</evidence>
<sequence>MESTGWEPPESPVVGIVHEASETGLHPPKPKPPATQWTELPASDLETHPELDRLATAFESYTDSVRFAVDTPERVLAHSPNLVIAFGDRAISALGRATESPPPILPIETTTGLTQISTDALEAAVEALCTDQCRLVGHSVMSVSTATSTARAVFDVTLVSDEPAHISEYGVHVGDRSIGRFRADGVVAATPAGSHGYAAAASGPTLVRGTDALAVVPIAPFAVRTRHWVVPNDALTLTVERENDVVLCVDGRPLETIGPDSPVSIRLDPDSGLRTLETPENTG</sequence>
<name>A0AAP3E4Y1_9EURY</name>
<dbReference type="AlphaFoldDB" id="A0AAP3E4Y1"/>
<dbReference type="Proteomes" id="UP001321047">
    <property type="component" value="Unassembled WGS sequence"/>
</dbReference>
<keyword evidence="3" id="KW-1185">Reference proteome</keyword>
<dbReference type="InterPro" id="IPR016064">
    <property type="entry name" value="NAD/diacylglycerol_kinase_sf"/>
</dbReference>
<comment type="caution">
    <text evidence="2">The sequence shown here is derived from an EMBL/GenBank/DDBJ whole genome shotgun (WGS) entry which is preliminary data.</text>
</comment>
<accession>A0AAP3E4Y1</accession>
<evidence type="ECO:0000313" key="3">
    <source>
        <dbReference type="Proteomes" id="UP001321047"/>
    </source>
</evidence>
<dbReference type="PANTHER" id="PTHR20275:SF43">
    <property type="entry name" value="BIFUNCTIONAL NADP PHOSPHATASE_NAD KINASE"/>
    <property type="match status" value="1"/>
</dbReference>
<dbReference type="PANTHER" id="PTHR20275">
    <property type="entry name" value="NAD KINASE"/>
    <property type="match status" value="1"/>
</dbReference>
<dbReference type="Pfam" id="PF20143">
    <property type="entry name" value="NAD_kinase_C"/>
    <property type="match status" value="1"/>
</dbReference>
<reference evidence="2 3" key="1">
    <citation type="submission" date="2022-09" db="EMBL/GenBank/DDBJ databases">
        <title>Enrichment on poylsaccharides allowed isolation of novel metabolic and taxonomic groups of Haloarchaea.</title>
        <authorList>
            <person name="Sorokin D.Y."/>
            <person name="Elcheninov A.G."/>
            <person name="Khizhniak T.V."/>
            <person name="Kolganova T.V."/>
            <person name="Kublanov I.V."/>
        </authorList>
    </citation>
    <scope>NUCLEOTIDE SEQUENCE [LARGE SCALE GENOMIC DNA]</scope>
    <source>
        <strain evidence="2 3">AArc-curdl1</strain>
    </source>
</reference>
<dbReference type="InterPro" id="IPR017437">
    <property type="entry name" value="ATP-NAD_kinase_PpnK-typ_C"/>
</dbReference>
<dbReference type="GO" id="GO:0006741">
    <property type="term" value="P:NADP+ biosynthetic process"/>
    <property type="evidence" value="ECO:0007669"/>
    <property type="project" value="TreeGrafter"/>
</dbReference>
<dbReference type="RefSeq" id="WP_342805882.1">
    <property type="nucleotide sequence ID" value="NZ_JAOPJZ010000001.1"/>
</dbReference>
<feature type="region of interest" description="Disordered" evidence="1">
    <location>
        <begin position="260"/>
        <end position="283"/>
    </location>
</feature>
<keyword evidence="2" id="KW-0808">Transferase</keyword>
<organism evidence="2 3">
    <name type="scientific">Natronosalvus hydrolyticus</name>
    <dbReference type="NCBI Taxonomy" id="2979988"/>
    <lineage>
        <taxon>Archaea</taxon>
        <taxon>Methanobacteriati</taxon>
        <taxon>Methanobacteriota</taxon>
        <taxon>Stenosarchaea group</taxon>
        <taxon>Halobacteria</taxon>
        <taxon>Halobacteriales</taxon>
        <taxon>Natrialbaceae</taxon>
        <taxon>Natronosalvus</taxon>
    </lineage>
</organism>
<gene>
    <name evidence="2" type="ORF">OB919_02075</name>
</gene>